<evidence type="ECO:0000313" key="3">
    <source>
        <dbReference type="Proteomes" id="UP000037151"/>
    </source>
</evidence>
<dbReference type="OrthoDB" id="3692692at2"/>
<sequence>MEFVVFMTLPGLVLILTVIAFTDQLLLRAGRAGFLPWRNSARQGQISATGFEQLHAALSPGKQSELKERQSSLVLRDDEGDGAPPHRTTVDLDGGRAVVRIRP</sequence>
<dbReference type="PATRIC" id="fig|42234.21.peg.6214"/>
<accession>A0A0L0JWV4</accession>
<dbReference type="InterPro" id="IPR045684">
    <property type="entry name" value="DUF6191"/>
</dbReference>
<dbReference type="Proteomes" id="UP000037151">
    <property type="component" value="Unassembled WGS sequence"/>
</dbReference>
<evidence type="ECO:0000256" key="1">
    <source>
        <dbReference type="SAM" id="MobiDB-lite"/>
    </source>
</evidence>
<dbReference type="AlphaFoldDB" id="A0A0L0JWV4"/>
<organism evidence="2 3">
    <name type="scientific">Streptomyces acidiscabies</name>
    <dbReference type="NCBI Taxonomy" id="42234"/>
    <lineage>
        <taxon>Bacteria</taxon>
        <taxon>Bacillati</taxon>
        <taxon>Actinomycetota</taxon>
        <taxon>Actinomycetes</taxon>
        <taxon>Kitasatosporales</taxon>
        <taxon>Streptomycetaceae</taxon>
        <taxon>Streptomyces</taxon>
    </lineage>
</organism>
<feature type="region of interest" description="Disordered" evidence="1">
    <location>
        <begin position="74"/>
        <end position="94"/>
    </location>
</feature>
<gene>
    <name evidence="2" type="ORF">IQ63_30160</name>
</gene>
<comment type="caution">
    <text evidence="2">The sequence shown here is derived from an EMBL/GenBank/DDBJ whole genome shotgun (WGS) entry which is preliminary data.</text>
</comment>
<dbReference type="Pfam" id="PF19690">
    <property type="entry name" value="DUF6191"/>
    <property type="match status" value="1"/>
</dbReference>
<dbReference type="EMBL" id="JPPY01000169">
    <property type="protein sequence ID" value="KND30008.1"/>
    <property type="molecule type" value="Genomic_DNA"/>
</dbReference>
<dbReference type="RefSeq" id="WP_050373430.1">
    <property type="nucleotide sequence ID" value="NZ_KQ257829.1"/>
</dbReference>
<protein>
    <submittedName>
        <fullName evidence="2">Uncharacterized protein</fullName>
    </submittedName>
</protein>
<name>A0A0L0JWV4_9ACTN</name>
<reference evidence="3" key="1">
    <citation type="submission" date="2014-07" db="EMBL/GenBank/DDBJ databases">
        <title>Genome sequencing of plant-pathogenic Streptomyces species.</title>
        <authorList>
            <person name="Harrison J."/>
            <person name="Sapp M."/>
            <person name="Thwaites R."/>
            <person name="Studholme D.J."/>
        </authorList>
    </citation>
    <scope>NUCLEOTIDE SEQUENCE [LARGE SCALE GENOMIC DNA]</scope>
    <source>
        <strain evidence="3">NCPPB 4445</strain>
    </source>
</reference>
<proteinExistence type="predicted"/>
<evidence type="ECO:0000313" key="2">
    <source>
        <dbReference type="EMBL" id="KND30008.1"/>
    </source>
</evidence>